<evidence type="ECO:0000313" key="6">
    <source>
        <dbReference type="EMBL" id="KMM66973.1"/>
    </source>
</evidence>
<dbReference type="Pfam" id="PF07061">
    <property type="entry name" value="Swi5"/>
    <property type="match status" value="1"/>
</dbReference>
<dbReference type="PANTHER" id="PTHR28529">
    <property type="entry name" value="DNA REPAIR PROTEIN SWI5 HOMOLOG"/>
    <property type="match status" value="1"/>
</dbReference>
<comment type="similarity">
    <text evidence="1">Belongs to the SWI5/SAE3 family.</text>
</comment>
<feature type="region of interest" description="Disordered" evidence="5">
    <location>
        <begin position="1"/>
        <end position="38"/>
    </location>
</feature>
<organism evidence="6 7">
    <name type="scientific">Coccidioides posadasii RMSCC 3488</name>
    <dbReference type="NCBI Taxonomy" id="454284"/>
    <lineage>
        <taxon>Eukaryota</taxon>
        <taxon>Fungi</taxon>
        <taxon>Dikarya</taxon>
        <taxon>Ascomycota</taxon>
        <taxon>Pezizomycotina</taxon>
        <taxon>Eurotiomycetes</taxon>
        <taxon>Eurotiomycetidae</taxon>
        <taxon>Onygenales</taxon>
        <taxon>Onygenaceae</taxon>
        <taxon>Coccidioides</taxon>
    </lineage>
</organism>
<feature type="coiled-coil region" evidence="4">
    <location>
        <begin position="49"/>
        <end position="76"/>
    </location>
</feature>
<dbReference type="PANTHER" id="PTHR28529:SF2">
    <property type="entry name" value="DNA REPAIR PROTEIN SWI5 HOMOLOG"/>
    <property type="match status" value="1"/>
</dbReference>
<evidence type="ECO:0000256" key="2">
    <source>
        <dbReference type="ARBA" id="ARBA00022763"/>
    </source>
</evidence>
<dbReference type="GO" id="GO:0032798">
    <property type="term" value="C:Swi5-Sfr1 complex"/>
    <property type="evidence" value="ECO:0007669"/>
    <property type="project" value="TreeGrafter"/>
</dbReference>
<dbReference type="OrthoDB" id="255837at2759"/>
<keyword evidence="2" id="KW-0227">DNA damage</keyword>
<dbReference type="Gene3D" id="1.20.5.170">
    <property type="match status" value="1"/>
</dbReference>
<name>A0A0J6F9T8_COCPO</name>
<keyword evidence="4" id="KW-0175">Coiled coil</keyword>
<reference evidence="7" key="2">
    <citation type="journal article" date="2009" name="Genome Res.">
        <title>Comparative genomic analyses of the human fungal pathogens Coccidioides and their relatives.</title>
        <authorList>
            <person name="Sharpton T.J."/>
            <person name="Stajich J.E."/>
            <person name="Rounsley S.D."/>
            <person name="Gardner M.J."/>
            <person name="Wortman J.R."/>
            <person name="Jordar V.S."/>
            <person name="Maiti R."/>
            <person name="Kodira C.D."/>
            <person name="Neafsey D.E."/>
            <person name="Zeng Q."/>
            <person name="Hung C.-Y."/>
            <person name="McMahan C."/>
            <person name="Muszewska A."/>
            <person name="Grynberg M."/>
            <person name="Mandel M.A."/>
            <person name="Kellner E.M."/>
            <person name="Barker B.M."/>
            <person name="Galgiani J.N."/>
            <person name="Orbach M.J."/>
            <person name="Kirkland T.N."/>
            <person name="Cole G.T."/>
            <person name="Henn M.R."/>
            <person name="Birren B.W."/>
            <person name="Taylor J.W."/>
        </authorList>
    </citation>
    <scope>NUCLEOTIDE SEQUENCE [LARGE SCALE GENOMIC DNA]</scope>
    <source>
        <strain evidence="7">RMSCC 3488</strain>
    </source>
</reference>
<evidence type="ECO:0000256" key="5">
    <source>
        <dbReference type="SAM" id="MobiDB-lite"/>
    </source>
</evidence>
<reference evidence="6 7" key="1">
    <citation type="submission" date="2007-06" db="EMBL/GenBank/DDBJ databases">
        <title>The Genome Sequence of Coccidioides posadasii RMSCC_3488.</title>
        <authorList>
            <consortium name="Coccidioides Genome Resources Consortium"/>
            <consortium name="The Broad Institute Genome Sequencing Platform"/>
            <person name="Henn M.R."/>
            <person name="Sykes S."/>
            <person name="Young S."/>
            <person name="Jaffe D."/>
            <person name="Berlin A."/>
            <person name="Alvarez P."/>
            <person name="Butler J."/>
            <person name="Gnerre S."/>
            <person name="Grabherr M."/>
            <person name="Mauceli E."/>
            <person name="Brockman W."/>
            <person name="Kodira C."/>
            <person name="Alvarado L."/>
            <person name="Zeng Q."/>
            <person name="Crawford M."/>
            <person name="Antoine C."/>
            <person name="Devon K."/>
            <person name="Galgiani J."/>
            <person name="Orsborn K."/>
            <person name="Lewis M.L."/>
            <person name="Nusbaum C."/>
            <person name="Galagan J."/>
            <person name="Birren B."/>
        </authorList>
    </citation>
    <scope>NUCLEOTIDE SEQUENCE [LARGE SCALE GENOMIC DNA]</scope>
    <source>
        <strain evidence="6 7">RMSCC 3488</strain>
    </source>
</reference>
<dbReference type="GO" id="GO:0000709">
    <property type="term" value="P:meiotic joint molecule formation"/>
    <property type="evidence" value="ECO:0007669"/>
    <property type="project" value="TreeGrafter"/>
</dbReference>
<dbReference type="EMBL" id="DS268110">
    <property type="protein sequence ID" value="KMM66973.1"/>
    <property type="molecule type" value="Genomic_DNA"/>
</dbReference>
<evidence type="ECO:0008006" key="8">
    <source>
        <dbReference type="Google" id="ProtNLM"/>
    </source>
</evidence>
<dbReference type="InterPro" id="IPR010760">
    <property type="entry name" value="DNA-repair_Swi5"/>
</dbReference>
<proteinExistence type="inferred from homology"/>
<sequence length="139" mass="15274">MPAQLQSNPPKKGRPSSELAAVSNGIITSPQSNTPMPVAELTPQQERKIRSLEASISRLQCQITQTEKLLSEAQEKYKATHPANDPPPDPAFIVKRHIRLLHEYNEIKDIGQGLLGLIAEGRGVRCVDVQREYGIGGND</sequence>
<dbReference type="GO" id="GO:0034974">
    <property type="term" value="C:Swi5-Swi2 complex"/>
    <property type="evidence" value="ECO:0007669"/>
    <property type="project" value="TreeGrafter"/>
</dbReference>
<feature type="compositionally biased region" description="Polar residues" evidence="5">
    <location>
        <begin position="25"/>
        <end position="35"/>
    </location>
</feature>
<gene>
    <name evidence="6" type="ORF">CPAG_03309</name>
</gene>
<protein>
    <recommendedName>
        <fullName evidence="8">DNA repair protein Swi5/Sae3</fullName>
    </recommendedName>
</protein>
<dbReference type="VEuPathDB" id="FungiDB:CPAG_03309"/>
<evidence type="ECO:0000256" key="1">
    <source>
        <dbReference type="ARBA" id="ARBA00008060"/>
    </source>
</evidence>
<evidence type="ECO:0000313" key="7">
    <source>
        <dbReference type="Proteomes" id="UP000054567"/>
    </source>
</evidence>
<keyword evidence="3" id="KW-0234">DNA repair</keyword>
<dbReference type="GO" id="GO:0010772">
    <property type="term" value="P:meiotic DNA recombinase assembly involved in reciprocal meiotic recombination"/>
    <property type="evidence" value="ECO:0007669"/>
    <property type="project" value="TreeGrafter"/>
</dbReference>
<reference evidence="7" key="3">
    <citation type="journal article" date="2010" name="Genome Res.">
        <title>Population genomic sequencing of Coccidioides fungi reveals recent hybridization and transposon control.</title>
        <authorList>
            <person name="Neafsey D.E."/>
            <person name="Barker B.M."/>
            <person name="Sharpton T.J."/>
            <person name="Stajich J.E."/>
            <person name="Park D.J."/>
            <person name="Whiston E."/>
            <person name="Hung C.-Y."/>
            <person name="McMahan C."/>
            <person name="White J."/>
            <person name="Sykes S."/>
            <person name="Heiman D."/>
            <person name="Young S."/>
            <person name="Zeng Q."/>
            <person name="Abouelleil A."/>
            <person name="Aftuck L."/>
            <person name="Bessette D."/>
            <person name="Brown A."/>
            <person name="FitzGerald M."/>
            <person name="Lui A."/>
            <person name="Macdonald J.P."/>
            <person name="Priest M."/>
            <person name="Orbach M.J."/>
            <person name="Galgiani J.N."/>
            <person name="Kirkland T.N."/>
            <person name="Cole G.T."/>
            <person name="Birren B.W."/>
            <person name="Henn M.R."/>
            <person name="Taylor J.W."/>
            <person name="Rounsley S.D."/>
        </authorList>
    </citation>
    <scope>NUCLEOTIDE SEQUENCE [LARGE SCALE GENOMIC DNA]</scope>
    <source>
        <strain evidence="7">RMSCC 3488</strain>
    </source>
</reference>
<evidence type="ECO:0000256" key="4">
    <source>
        <dbReference type="SAM" id="Coils"/>
    </source>
</evidence>
<evidence type="ECO:0000256" key="3">
    <source>
        <dbReference type="ARBA" id="ARBA00023204"/>
    </source>
</evidence>
<dbReference type="Proteomes" id="UP000054567">
    <property type="component" value="Unassembled WGS sequence"/>
</dbReference>
<dbReference type="AlphaFoldDB" id="A0A0J6F9T8"/>
<accession>A0A0J6F9T8</accession>